<dbReference type="InterPro" id="IPR001610">
    <property type="entry name" value="PAC"/>
</dbReference>
<proteinExistence type="predicted"/>
<reference evidence="5 6" key="1">
    <citation type="submission" date="2017-08" db="EMBL/GenBank/DDBJ databases">
        <title>Infants hospitalized years apart are colonized by the same room-sourced microbial strains.</title>
        <authorList>
            <person name="Brooks B."/>
            <person name="Olm M.R."/>
            <person name="Firek B.A."/>
            <person name="Baker R."/>
            <person name="Thomas B.C."/>
            <person name="Morowitz M.J."/>
            <person name="Banfield J.F."/>
        </authorList>
    </citation>
    <scope>NUCLEOTIDE SEQUENCE [LARGE SCALE GENOMIC DNA]</scope>
    <source>
        <strain evidence="5">S2_005_003_R2_43</strain>
    </source>
</reference>
<dbReference type="PANTHER" id="PTHR24422">
    <property type="entry name" value="CHEMOTAXIS PROTEIN METHYLTRANSFERASE"/>
    <property type="match status" value="1"/>
</dbReference>
<name>A0A2W5ME78_ANCNO</name>
<dbReference type="SUPFAM" id="SSF55785">
    <property type="entry name" value="PYP-like sensor domain (PAS domain)"/>
    <property type="match status" value="2"/>
</dbReference>
<comment type="caution">
    <text evidence="5">The sequence shown here is derived from an EMBL/GenBank/DDBJ whole genome shotgun (WGS) entry which is preliminary data.</text>
</comment>
<dbReference type="InterPro" id="IPR035965">
    <property type="entry name" value="PAS-like_dom_sf"/>
</dbReference>
<evidence type="ECO:0000313" key="5">
    <source>
        <dbReference type="EMBL" id="PZQ18207.1"/>
    </source>
</evidence>
<dbReference type="GO" id="GO:0007165">
    <property type="term" value="P:signal transduction"/>
    <property type="evidence" value="ECO:0007669"/>
    <property type="project" value="UniProtKB-KW"/>
</dbReference>
<dbReference type="InterPro" id="IPR050903">
    <property type="entry name" value="Bact_Chemotaxis_MeTrfase"/>
</dbReference>
<dbReference type="Pfam" id="PF08448">
    <property type="entry name" value="PAS_4"/>
    <property type="match status" value="1"/>
</dbReference>
<sequence>MGIVGHKREAARFAALDKAQAIIEFDLDGVVVAANENFLKTVGYRLDEIVGRHHGMFVDPAYRESDDYAAFWAGLRRGEAKAAQFRRLAKGGREVWIEASYNPILSAAGTPVGVVKFATDITCRKQEDADRAGQIAAIRKSQAVISFTLDGVILDANENFLSVVGYRFDEIQGRHHSMFVDAAEREGAAYAAFWDALRRGDYQAAQYRRIGKDGREIWIQASYNPIFDASGQPYKIVKFATDVTEQRRLLTDLRRMIDHDFGKIDLAVTTSVGRSRTAIEAASTVGENVDGVAAAVEELAASIASIADGMGRSKNATDEASGQATAVDGLTGKLSEAASQMGGIVNVIQSIASQINLLALNATIESARAGEAGRGFAVVAQEVKSLADQASKATDLIAVQITGVQSISSGVVGALGAILGSVEVMREEIFATSGALEQQRMAVRDVSGTMHAAAQAVKDISGSVADISEAVQQVSEAAARTRSAATALAG</sequence>
<evidence type="ECO:0000313" key="6">
    <source>
        <dbReference type="Proteomes" id="UP000249577"/>
    </source>
</evidence>
<dbReference type="Pfam" id="PF00015">
    <property type="entry name" value="MCPsignal"/>
    <property type="match status" value="1"/>
</dbReference>
<feature type="domain" description="PAC" evidence="4">
    <location>
        <begin position="203"/>
        <end position="255"/>
    </location>
</feature>
<feature type="domain" description="PAS" evidence="3">
    <location>
        <begin position="22"/>
        <end position="52"/>
    </location>
</feature>
<dbReference type="GO" id="GO:0016020">
    <property type="term" value="C:membrane"/>
    <property type="evidence" value="ECO:0007669"/>
    <property type="project" value="InterPro"/>
</dbReference>
<keyword evidence="1" id="KW-0807">Transducer</keyword>
<feature type="domain" description="Methyl-accepting transducer" evidence="2">
    <location>
        <begin position="287"/>
        <end position="475"/>
    </location>
</feature>
<dbReference type="SMART" id="SM00283">
    <property type="entry name" value="MA"/>
    <property type="match status" value="1"/>
</dbReference>
<dbReference type="AlphaFoldDB" id="A0A2W5ME78"/>
<evidence type="ECO:0000259" key="3">
    <source>
        <dbReference type="PROSITE" id="PS50112"/>
    </source>
</evidence>
<dbReference type="InterPro" id="IPR013656">
    <property type="entry name" value="PAS_4"/>
</dbReference>
<dbReference type="InterPro" id="IPR013655">
    <property type="entry name" value="PAS_fold_3"/>
</dbReference>
<dbReference type="CDD" id="cd00130">
    <property type="entry name" value="PAS"/>
    <property type="match status" value="2"/>
</dbReference>
<dbReference type="Gene3D" id="1.10.287.950">
    <property type="entry name" value="Methyl-accepting chemotaxis protein"/>
    <property type="match status" value="1"/>
</dbReference>
<dbReference type="SMART" id="SM00086">
    <property type="entry name" value="PAC"/>
    <property type="match status" value="2"/>
</dbReference>
<evidence type="ECO:0000256" key="1">
    <source>
        <dbReference type="PROSITE-ProRule" id="PRU00284"/>
    </source>
</evidence>
<dbReference type="InterPro" id="IPR000014">
    <property type="entry name" value="PAS"/>
</dbReference>
<dbReference type="PANTHER" id="PTHR24422:SF10">
    <property type="entry name" value="CHEMOTAXIS PROTEIN METHYLTRANSFERASE 2"/>
    <property type="match status" value="1"/>
</dbReference>
<dbReference type="NCBIfam" id="TIGR00229">
    <property type="entry name" value="sensory_box"/>
    <property type="match status" value="2"/>
</dbReference>
<accession>A0A2W5ME78</accession>
<evidence type="ECO:0000259" key="2">
    <source>
        <dbReference type="PROSITE" id="PS50111"/>
    </source>
</evidence>
<dbReference type="Pfam" id="PF08447">
    <property type="entry name" value="PAS_3"/>
    <property type="match status" value="1"/>
</dbReference>
<dbReference type="PROSITE" id="PS50113">
    <property type="entry name" value="PAC"/>
    <property type="match status" value="2"/>
</dbReference>
<organism evidence="5 6">
    <name type="scientific">Ancylobacter novellus</name>
    <name type="common">Thiobacillus novellus</name>
    <dbReference type="NCBI Taxonomy" id="921"/>
    <lineage>
        <taxon>Bacteria</taxon>
        <taxon>Pseudomonadati</taxon>
        <taxon>Pseudomonadota</taxon>
        <taxon>Alphaproteobacteria</taxon>
        <taxon>Hyphomicrobiales</taxon>
        <taxon>Xanthobacteraceae</taxon>
        <taxon>Ancylobacter</taxon>
    </lineage>
</organism>
<dbReference type="InterPro" id="IPR004089">
    <property type="entry name" value="MCPsignal_dom"/>
</dbReference>
<gene>
    <name evidence="5" type="ORF">DI565_04795</name>
</gene>
<dbReference type="SMART" id="SM00091">
    <property type="entry name" value="PAS"/>
    <property type="match status" value="2"/>
</dbReference>
<dbReference type="EMBL" id="QFPN01000002">
    <property type="protein sequence ID" value="PZQ18207.1"/>
    <property type="molecule type" value="Genomic_DNA"/>
</dbReference>
<feature type="domain" description="PAC" evidence="4">
    <location>
        <begin position="81"/>
        <end position="133"/>
    </location>
</feature>
<dbReference type="PROSITE" id="PS50111">
    <property type="entry name" value="CHEMOTAXIS_TRANSDUC_2"/>
    <property type="match status" value="1"/>
</dbReference>
<protein>
    <submittedName>
        <fullName evidence="5">Chemotaxis protein</fullName>
    </submittedName>
</protein>
<dbReference type="PROSITE" id="PS50112">
    <property type="entry name" value="PAS"/>
    <property type="match status" value="1"/>
</dbReference>
<evidence type="ECO:0000259" key="4">
    <source>
        <dbReference type="PROSITE" id="PS50113"/>
    </source>
</evidence>
<dbReference type="Gene3D" id="3.30.450.20">
    <property type="entry name" value="PAS domain"/>
    <property type="match status" value="2"/>
</dbReference>
<dbReference type="SUPFAM" id="SSF58104">
    <property type="entry name" value="Methyl-accepting chemotaxis protein (MCP) signaling domain"/>
    <property type="match status" value="1"/>
</dbReference>
<dbReference type="InterPro" id="IPR000700">
    <property type="entry name" value="PAS-assoc_C"/>
</dbReference>
<dbReference type="Proteomes" id="UP000249577">
    <property type="component" value="Unassembled WGS sequence"/>
</dbReference>